<dbReference type="InterPro" id="IPR013149">
    <property type="entry name" value="ADH-like_C"/>
</dbReference>
<evidence type="ECO:0000256" key="1">
    <source>
        <dbReference type="ARBA" id="ARBA00001947"/>
    </source>
</evidence>
<evidence type="ECO:0000313" key="10">
    <source>
        <dbReference type="EMBL" id="CAB4894901.1"/>
    </source>
</evidence>
<organism evidence="8">
    <name type="scientific">freshwater metagenome</name>
    <dbReference type="NCBI Taxonomy" id="449393"/>
    <lineage>
        <taxon>unclassified sequences</taxon>
        <taxon>metagenomes</taxon>
        <taxon>ecological metagenomes</taxon>
    </lineage>
</organism>
<keyword evidence="3" id="KW-0479">Metal-binding</keyword>
<dbReference type="Gene3D" id="3.40.50.720">
    <property type="entry name" value="NAD(P)-binding Rossmann-like Domain"/>
    <property type="match status" value="1"/>
</dbReference>
<dbReference type="EMBL" id="CAFBMH010000011">
    <property type="protein sequence ID" value="CAB4894901.1"/>
    <property type="molecule type" value="Genomic_DNA"/>
</dbReference>
<sequence>MPAVVDVPSPTADGVRVKVASSGICGSDLHLLVWNLPATFGHEFAGTLPDGRPVAVEPLKPCRRCEACVRGAYNLCVLGPAMVLGVSSDGGMADECIVPAEAIVLLPSGVSLADACLIEPLAVAVHGVRRGGVMGGQRVGIIGGGTIGLTSLAAAQAAGATVDIAVRHDRQRAAAEQLGAGAAMTDGYDVVIEAAGTSSALAEAVERCRPGGTVVLVGTYWDSGTELPGQMLSMKEITLVPSSMYGRVGPSRDFEVAASILADRPEIGSALITHRFPLDAAVEAFAVARDRAAGAIKVVLEP</sequence>
<dbReference type="GO" id="GO:0016491">
    <property type="term" value="F:oxidoreductase activity"/>
    <property type="evidence" value="ECO:0007669"/>
    <property type="project" value="UniProtKB-KW"/>
</dbReference>
<evidence type="ECO:0000259" key="7">
    <source>
        <dbReference type="Pfam" id="PF08240"/>
    </source>
</evidence>
<dbReference type="SUPFAM" id="SSF51735">
    <property type="entry name" value="NAD(P)-binding Rossmann-fold domains"/>
    <property type="match status" value="1"/>
</dbReference>
<evidence type="ECO:0000256" key="4">
    <source>
        <dbReference type="ARBA" id="ARBA00022833"/>
    </source>
</evidence>
<gene>
    <name evidence="8" type="ORF">UFOPK2754_01460</name>
    <name evidence="9" type="ORF">UFOPK3139_01783</name>
    <name evidence="10" type="ORF">UFOPK3543_00520</name>
</gene>
<evidence type="ECO:0000256" key="5">
    <source>
        <dbReference type="ARBA" id="ARBA00023002"/>
    </source>
</evidence>
<dbReference type="InterPro" id="IPR011032">
    <property type="entry name" value="GroES-like_sf"/>
</dbReference>
<dbReference type="PANTHER" id="PTHR43161">
    <property type="entry name" value="SORBITOL DEHYDROGENASE"/>
    <property type="match status" value="1"/>
</dbReference>
<evidence type="ECO:0000313" key="9">
    <source>
        <dbReference type="EMBL" id="CAB4833266.1"/>
    </source>
</evidence>
<evidence type="ECO:0000256" key="3">
    <source>
        <dbReference type="ARBA" id="ARBA00022723"/>
    </source>
</evidence>
<dbReference type="InterPro" id="IPR013154">
    <property type="entry name" value="ADH-like_N"/>
</dbReference>
<dbReference type="GO" id="GO:0046872">
    <property type="term" value="F:metal ion binding"/>
    <property type="evidence" value="ECO:0007669"/>
    <property type="project" value="UniProtKB-KW"/>
</dbReference>
<dbReference type="Pfam" id="PF08240">
    <property type="entry name" value="ADH_N"/>
    <property type="match status" value="1"/>
</dbReference>
<protein>
    <submittedName>
        <fullName evidence="8">Unannotated protein</fullName>
    </submittedName>
</protein>
<dbReference type="EMBL" id="CAFABA010000074">
    <property type="protein sequence ID" value="CAB4833266.1"/>
    <property type="molecule type" value="Genomic_DNA"/>
</dbReference>
<comment type="similarity">
    <text evidence="2">Belongs to the zinc-containing alcohol dehydrogenase family.</text>
</comment>
<feature type="domain" description="Alcohol dehydrogenase-like C-terminal" evidence="6">
    <location>
        <begin position="147"/>
        <end position="259"/>
    </location>
</feature>
<dbReference type="Pfam" id="PF00107">
    <property type="entry name" value="ADH_zinc_N"/>
    <property type="match status" value="1"/>
</dbReference>
<reference evidence="8" key="1">
    <citation type="submission" date="2020-05" db="EMBL/GenBank/DDBJ databases">
        <authorList>
            <person name="Chiriac C."/>
            <person name="Salcher M."/>
            <person name="Ghai R."/>
            <person name="Kavagutti S V."/>
        </authorList>
    </citation>
    <scope>NUCLEOTIDE SEQUENCE</scope>
</reference>
<proteinExistence type="inferred from homology"/>
<dbReference type="SUPFAM" id="SSF50129">
    <property type="entry name" value="GroES-like"/>
    <property type="match status" value="1"/>
</dbReference>
<comment type="cofactor">
    <cofactor evidence="1">
        <name>Zn(2+)</name>
        <dbReference type="ChEBI" id="CHEBI:29105"/>
    </cofactor>
</comment>
<evidence type="ECO:0000313" key="8">
    <source>
        <dbReference type="EMBL" id="CAB4745222.1"/>
    </source>
</evidence>
<keyword evidence="4" id="KW-0862">Zinc</keyword>
<evidence type="ECO:0000256" key="2">
    <source>
        <dbReference type="ARBA" id="ARBA00008072"/>
    </source>
</evidence>
<dbReference type="Gene3D" id="3.90.180.10">
    <property type="entry name" value="Medium-chain alcohol dehydrogenases, catalytic domain"/>
    <property type="match status" value="1"/>
</dbReference>
<feature type="domain" description="Alcohol dehydrogenase-like N-terminal" evidence="7">
    <location>
        <begin position="13"/>
        <end position="107"/>
    </location>
</feature>
<evidence type="ECO:0000259" key="6">
    <source>
        <dbReference type="Pfam" id="PF00107"/>
    </source>
</evidence>
<name>A0A6J6TCT0_9ZZZZ</name>
<dbReference type="AlphaFoldDB" id="A0A6J6TCT0"/>
<dbReference type="InterPro" id="IPR036291">
    <property type="entry name" value="NAD(P)-bd_dom_sf"/>
</dbReference>
<dbReference type="EMBL" id="CAEZYR010000048">
    <property type="protein sequence ID" value="CAB4745222.1"/>
    <property type="molecule type" value="Genomic_DNA"/>
</dbReference>
<keyword evidence="5" id="KW-0560">Oxidoreductase</keyword>
<accession>A0A6J6TCT0</accession>